<keyword evidence="1" id="KW-1133">Transmembrane helix</keyword>
<gene>
    <name evidence="3" type="ORF">ACFQZJ_00950</name>
</gene>
<feature type="transmembrane region" description="Helical" evidence="1">
    <location>
        <begin position="334"/>
        <end position="354"/>
    </location>
</feature>
<keyword evidence="4" id="KW-1185">Reference proteome</keyword>
<dbReference type="Pfam" id="PF05226">
    <property type="entry name" value="CHASE2"/>
    <property type="match status" value="1"/>
</dbReference>
<evidence type="ECO:0000313" key="4">
    <source>
        <dbReference type="Proteomes" id="UP001597012"/>
    </source>
</evidence>
<feature type="transmembrane region" description="Helical" evidence="1">
    <location>
        <begin position="302"/>
        <end position="322"/>
    </location>
</feature>
<keyword evidence="1" id="KW-0472">Membrane</keyword>
<reference evidence="4" key="1">
    <citation type="journal article" date="2019" name="Int. J. Syst. Evol. Microbiol.">
        <title>The Global Catalogue of Microorganisms (GCM) 10K type strain sequencing project: providing services to taxonomists for standard genome sequencing and annotation.</title>
        <authorList>
            <consortium name="The Broad Institute Genomics Platform"/>
            <consortium name="The Broad Institute Genome Sequencing Center for Infectious Disease"/>
            <person name="Wu L."/>
            <person name="Ma J."/>
        </authorList>
    </citation>
    <scope>NUCLEOTIDE SEQUENCE [LARGE SCALE GENOMIC DNA]</scope>
    <source>
        <strain evidence="4">CCUG 61948</strain>
    </source>
</reference>
<organism evidence="3 4">
    <name type="scientific">Maribacter chungangensis</name>
    <dbReference type="NCBI Taxonomy" id="1069117"/>
    <lineage>
        <taxon>Bacteria</taxon>
        <taxon>Pseudomonadati</taxon>
        <taxon>Bacteroidota</taxon>
        <taxon>Flavobacteriia</taxon>
        <taxon>Flavobacteriales</taxon>
        <taxon>Flavobacteriaceae</taxon>
        <taxon>Maribacter</taxon>
    </lineage>
</organism>
<dbReference type="RefSeq" id="WP_379931682.1">
    <property type="nucleotide sequence ID" value="NZ_JBHTHY010000003.1"/>
</dbReference>
<evidence type="ECO:0000259" key="2">
    <source>
        <dbReference type="SMART" id="SM01080"/>
    </source>
</evidence>
<proteinExistence type="predicted"/>
<feature type="transmembrane region" description="Helical" evidence="1">
    <location>
        <begin position="20"/>
        <end position="42"/>
    </location>
</feature>
<dbReference type="InterPro" id="IPR007890">
    <property type="entry name" value="CHASE2"/>
</dbReference>
<name>A0ABW3AZM3_9FLAO</name>
<dbReference type="SMART" id="SM01080">
    <property type="entry name" value="CHASE2"/>
    <property type="match status" value="1"/>
</dbReference>
<comment type="caution">
    <text evidence="3">The sequence shown here is derived from an EMBL/GenBank/DDBJ whole genome shotgun (WGS) entry which is preliminary data.</text>
</comment>
<dbReference type="EMBL" id="JBHTHY010000003">
    <property type="protein sequence ID" value="MFD0796011.1"/>
    <property type="molecule type" value="Genomic_DNA"/>
</dbReference>
<accession>A0ABW3AZM3</accession>
<protein>
    <submittedName>
        <fullName evidence="3">CHASE2 domain-containing protein</fullName>
    </submittedName>
</protein>
<evidence type="ECO:0000313" key="3">
    <source>
        <dbReference type="EMBL" id="MFD0796011.1"/>
    </source>
</evidence>
<evidence type="ECO:0000256" key="1">
    <source>
        <dbReference type="SAM" id="Phobius"/>
    </source>
</evidence>
<keyword evidence="1" id="KW-0812">Transmembrane</keyword>
<feature type="transmembrane region" description="Helical" evidence="1">
    <location>
        <begin position="360"/>
        <end position="379"/>
    </location>
</feature>
<feature type="domain" description="CHASE2" evidence="2">
    <location>
        <begin position="49"/>
        <end position="320"/>
    </location>
</feature>
<sequence length="396" mass="45839">MAANKKKSFQWFLLLRDGFLSTLLSLGVCYLLTLFFFNISFFDPVSKALRDFSILDVYYAEKLNENNKVSPDIILLNIEHKSRNDIALALEEVLAADPKVVGFDVILKDFRKTKEDTLLARILENKKIVGSLAFTPSEALTNHPFFKFENRPGFVNFNFDTQNVVIREFETHKQIDGTNYESFASLVTKAYLSKEELEYFDLDKKLKGPRVINYKGDLKSFMHFTIDDFMALEHKQIIKDNIVLIGYLGTPTGNSFDVEDKHFTPLNKTTAGKSVPDMYGMVIHANIINMMVTNDFMYKVPMFWVILLTFLFSLLASIYFIWLDKRLKISYRTVRKGVLLVYAIVMVWITLLLFRNGVVLKTTAMIAVVVFSAGFIKYYKHLVRYLKTKRSFKSYI</sequence>
<dbReference type="Proteomes" id="UP001597012">
    <property type="component" value="Unassembled WGS sequence"/>
</dbReference>